<feature type="disulfide bond" evidence="9">
    <location>
        <begin position="506"/>
        <end position="570"/>
    </location>
</feature>
<dbReference type="PROSITE" id="PS50287">
    <property type="entry name" value="SRCR_2"/>
    <property type="match status" value="9"/>
</dbReference>
<dbReference type="SUPFAM" id="SSF56487">
    <property type="entry name" value="SRCR-like"/>
    <property type="match status" value="9"/>
</dbReference>
<reference evidence="11" key="1">
    <citation type="submission" date="2025-08" db="UniProtKB">
        <authorList>
            <consortium name="Ensembl"/>
        </authorList>
    </citation>
    <scope>IDENTIFICATION</scope>
</reference>
<evidence type="ECO:0000256" key="2">
    <source>
        <dbReference type="ARBA" id="ARBA00022692"/>
    </source>
</evidence>
<dbReference type="Proteomes" id="UP000261540">
    <property type="component" value="Unplaced"/>
</dbReference>
<dbReference type="InterPro" id="IPR036772">
    <property type="entry name" value="SRCR-like_dom_sf"/>
</dbReference>
<evidence type="ECO:0000256" key="8">
    <source>
        <dbReference type="ARBA" id="ARBA00023180"/>
    </source>
</evidence>
<name>A0A3B3SPE3_9TELE</name>
<evidence type="ECO:0000256" key="6">
    <source>
        <dbReference type="ARBA" id="ARBA00023136"/>
    </source>
</evidence>
<evidence type="ECO:0000256" key="1">
    <source>
        <dbReference type="ARBA" id="ARBA00004167"/>
    </source>
</evidence>
<dbReference type="PRINTS" id="PR00258">
    <property type="entry name" value="SPERACTRCPTR"/>
</dbReference>
<keyword evidence="4" id="KW-0677">Repeat</keyword>
<evidence type="ECO:0000256" key="7">
    <source>
        <dbReference type="ARBA" id="ARBA00023157"/>
    </source>
</evidence>
<feature type="disulfide bond" evidence="9">
    <location>
        <begin position="87"/>
        <end position="97"/>
    </location>
</feature>
<feature type="disulfide bond" evidence="9">
    <location>
        <begin position="763"/>
        <end position="773"/>
    </location>
</feature>
<organism evidence="11 12">
    <name type="scientific">Paramormyrops kingsleyae</name>
    <dbReference type="NCBI Taxonomy" id="1676925"/>
    <lineage>
        <taxon>Eukaryota</taxon>
        <taxon>Metazoa</taxon>
        <taxon>Chordata</taxon>
        <taxon>Craniata</taxon>
        <taxon>Vertebrata</taxon>
        <taxon>Euteleostomi</taxon>
        <taxon>Actinopterygii</taxon>
        <taxon>Neopterygii</taxon>
        <taxon>Teleostei</taxon>
        <taxon>Osteoglossocephala</taxon>
        <taxon>Osteoglossomorpha</taxon>
        <taxon>Osteoglossiformes</taxon>
        <taxon>Mormyridae</taxon>
        <taxon>Paramormyrops</taxon>
    </lineage>
</organism>
<feature type="domain" description="SRCR" evidence="10">
    <location>
        <begin position="127"/>
        <end position="227"/>
    </location>
</feature>
<dbReference type="FunFam" id="3.10.250.10:FF:000013">
    <property type="entry name" value="CD163 molecule like 1"/>
    <property type="match status" value="1"/>
</dbReference>
<evidence type="ECO:0000256" key="9">
    <source>
        <dbReference type="PROSITE-ProRule" id="PRU00196"/>
    </source>
</evidence>
<feature type="disulfide bond" evidence="9">
    <location>
        <begin position="165"/>
        <end position="226"/>
    </location>
</feature>
<dbReference type="InterPro" id="IPR001190">
    <property type="entry name" value="SRCR"/>
</dbReference>
<protein>
    <recommendedName>
        <fullName evidence="10">SRCR domain-containing protein</fullName>
    </recommendedName>
</protein>
<feature type="domain" description="SRCR" evidence="10">
    <location>
        <begin position="398"/>
        <end position="497"/>
    </location>
</feature>
<keyword evidence="6" id="KW-0472">Membrane</keyword>
<keyword evidence="7 9" id="KW-1015">Disulfide bond</keyword>
<feature type="disulfide bond" evidence="9">
    <location>
        <begin position="196"/>
        <end position="206"/>
    </location>
</feature>
<feature type="domain" description="SRCR" evidence="10">
    <location>
        <begin position="18"/>
        <end position="122"/>
    </location>
</feature>
<feature type="domain" description="SRCR" evidence="10">
    <location>
        <begin position="694"/>
        <end position="830"/>
    </location>
</feature>
<proteinExistence type="predicted"/>
<dbReference type="PANTHER" id="PTHR19331:SF487">
    <property type="entry name" value="SOLUBLE SCAVENGER RECEPTOR CYSTEINE-RICH DOMAIN-CONTAINING PROTEIN SSC5D"/>
    <property type="match status" value="1"/>
</dbReference>
<keyword evidence="3" id="KW-0732">Signal</keyword>
<feature type="domain" description="SRCR" evidence="10">
    <location>
        <begin position="349"/>
        <end position="400"/>
    </location>
</feature>
<sequence>YAFHLIVSAILNNPELSMRLVKGGNRCAGTVEVNRGGQWGTVMQLGWDMNDTTVVCRELGCGSAVAAPGRAHFGEGSGQELITQVTCNGSEPTLSMCPSQEAGKIPVILYHPHVLDAGVICSGPEDLRLVNGSSPCSGRVEVYRWGEWGTIAQYDWDLDDASVVCRQLGCGTAVLAPIRAHFGEGSGRVLLRDVSCSGSESALRECRSLDFRYMDIPHIFDAGVVCSDHVRLVGGADRCSGRLEVKFSKSWATVCDGNFDWQDAEVVCRELDCGAPSALHKGAHFGEGEGPIWYKGFHCEGEESFLHECCKNVWIMFGFSSDGLIWIRLIGGSHMCSGRVEIQHGRTWGSVCDTDFDWQDAEVVCRSLGCGEPAQLLGGSDCSHRQDAGVTCAGHEEVRLVKGGNRCAGTVEVNHGDTWATVCDGNFDWQDAEVVCRELDCGAPSALHKGAHFGEGEGPIWYNGFHCEGQESFLHECVTPTGPEQNCTNHTVTLTCSDGESWATVCDGNFDWQDAEVVCRQLDCGAPSALHKGAHFGEGEGPIWYNGFHCEGEESFLHECLMSDRSELNCTQDHAVGLVSHDDIRLVDGGRSPCAGTVEVNRGGQWGTIIQFGWDMNDTAVVCRELSCGSAVATPGRAHFGEGSGKELITKVSCNGSEPTLSMCPSRVATMISGSLYRPHVLDAGVICSEPADVRLVNGSSPCSGRVEVYRWGEWGTVYQRNWDMNDATVVCRQLGCGSAVSVPGAAHFGEGSGRMVLGDVSCSGSESALRECGSLDGRETIILFVIADHVRLVGGADRCSGRLEVKFSQSWATVCDGNFDWQDAEVVCRELDCGAPSALHKGAHFGEGEGPIWYKDFNCEGEESFLHECVTSVRSEQNCTQGHAVGLDVLGTQRSITMAAGEVCALMVWNNQQLQSFVTSWAVETRGQSLTQCPGFILTSMGWTLENVDPMTHHSGSVHHPPKGQMAAQKLPEQAAQVKLNSASLLFYANKFHEPCFISQSC</sequence>
<feature type="disulfide bond" evidence="9">
    <location>
        <begin position="423"/>
        <end position="487"/>
    </location>
</feature>
<dbReference type="GeneTree" id="ENSGT00940000163299"/>
<dbReference type="Ensembl" id="ENSPKIT00000012784.1">
    <property type="protein sequence ID" value="ENSPKIP00000031926.1"/>
    <property type="gene ID" value="ENSPKIG00000012210.1"/>
</dbReference>
<keyword evidence="12" id="KW-1185">Reference proteome</keyword>
<evidence type="ECO:0000256" key="5">
    <source>
        <dbReference type="ARBA" id="ARBA00022989"/>
    </source>
</evidence>
<dbReference type="GO" id="GO:0005737">
    <property type="term" value="C:cytoplasm"/>
    <property type="evidence" value="ECO:0007669"/>
    <property type="project" value="UniProtKB-ARBA"/>
</dbReference>
<comment type="subcellular location">
    <subcellularLocation>
        <location evidence="1">Membrane</location>
        <topology evidence="1">Single-pass membrane protein</topology>
    </subcellularLocation>
</comment>
<evidence type="ECO:0000313" key="12">
    <source>
        <dbReference type="Proteomes" id="UP000261540"/>
    </source>
</evidence>
<feature type="disulfide bond" evidence="9">
    <location>
        <begin position="860"/>
        <end position="870"/>
    </location>
</feature>
<dbReference type="PROSITE" id="PS00420">
    <property type="entry name" value="SRCR_1"/>
    <property type="match status" value="1"/>
</dbReference>
<reference evidence="11" key="2">
    <citation type="submission" date="2025-09" db="UniProtKB">
        <authorList>
            <consortium name="Ensembl"/>
        </authorList>
    </citation>
    <scope>IDENTIFICATION</scope>
</reference>
<keyword evidence="2" id="KW-0812">Transmembrane</keyword>
<keyword evidence="5" id="KW-1133">Transmembrane helix</keyword>
<feature type="disulfide bond" evidence="9">
    <location>
        <begin position="550"/>
        <end position="560"/>
    </location>
</feature>
<dbReference type="AlphaFoldDB" id="A0A3B3SPE3"/>
<evidence type="ECO:0000259" key="10">
    <source>
        <dbReference type="PROSITE" id="PS50287"/>
    </source>
</evidence>
<dbReference type="FunFam" id="3.10.250.10:FF:000004">
    <property type="entry name" value="Scavenger receptor cysteine-rich type 1 protein M130"/>
    <property type="match status" value="1"/>
</dbReference>
<dbReference type="SMART" id="SM00202">
    <property type="entry name" value="SR"/>
    <property type="match status" value="9"/>
</dbReference>
<accession>A0A3B3SPE3</accession>
<feature type="disulfide bond" evidence="9">
    <location>
        <begin position="467"/>
        <end position="477"/>
    </location>
</feature>
<evidence type="ECO:0000256" key="3">
    <source>
        <dbReference type="ARBA" id="ARBA00022729"/>
    </source>
</evidence>
<evidence type="ECO:0000256" key="4">
    <source>
        <dbReference type="ARBA" id="ARBA00022737"/>
    </source>
</evidence>
<dbReference type="FunFam" id="3.10.250.10:FF:000009">
    <property type="entry name" value="WC1"/>
    <property type="match status" value="2"/>
</dbReference>
<feature type="domain" description="SRCR" evidence="10">
    <location>
        <begin position="230"/>
        <end position="353"/>
    </location>
</feature>
<feature type="domain" description="SRCR" evidence="10">
    <location>
        <begin position="826"/>
        <end position="906"/>
    </location>
</feature>
<dbReference type="PANTHER" id="PTHR19331">
    <property type="entry name" value="SCAVENGER RECEPTOR DOMAIN-CONTAINING"/>
    <property type="match status" value="1"/>
</dbReference>
<feature type="domain" description="SRCR" evidence="10">
    <location>
        <begin position="498"/>
        <end position="581"/>
    </location>
</feature>
<dbReference type="FunFam" id="3.10.250.10:FF:000002">
    <property type="entry name" value="Scavenger receptor cysteine-rich type 1 protein M130"/>
    <property type="match status" value="4"/>
</dbReference>
<keyword evidence="8" id="KW-0325">Glycoprotein</keyword>
<feature type="domain" description="SRCR" evidence="10">
    <location>
        <begin position="584"/>
        <end position="689"/>
    </location>
</feature>
<dbReference type="Pfam" id="PF00530">
    <property type="entry name" value="SRCR"/>
    <property type="match status" value="9"/>
</dbReference>
<dbReference type="GO" id="GO:0016020">
    <property type="term" value="C:membrane"/>
    <property type="evidence" value="ECO:0007669"/>
    <property type="project" value="UniProtKB-SubCell"/>
</dbReference>
<evidence type="ECO:0000313" key="11">
    <source>
        <dbReference type="Ensembl" id="ENSPKIP00000031926.1"/>
    </source>
</evidence>
<comment type="caution">
    <text evidence="9">Lacks conserved residue(s) required for the propagation of feature annotation.</text>
</comment>
<dbReference type="Gene3D" id="3.10.250.10">
    <property type="entry name" value="SRCR-like domain"/>
    <property type="match status" value="9"/>
</dbReference>
<feature type="disulfide bond" evidence="9">
    <location>
        <begin position="299"/>
        <end position="309"/>
    </location>
</feature>
<feature type="disulfide bond" evidence="9">
    <location>
        <begin position="654"/>
        <end position="664"/>
    </location>
</feature>